<dbReference type="GO" id="GO:0051010">
    <property type="term" value="F:microtubule plus-end binding"/>
    <property type="evidence" value="ECO:0007669"/>
    <property type="project" value="TreeGrafter"/>
</dbReference>
<evidence type="ECO:0000313" key="7">
    <source>
        <dbReference type="Proteomes" id="UP000606786"/>
    </source>
</evidence>
<dbReference type="PANTHER" id="PTHR18916">
    <property type="entry name" value="DYNACTIN 1-RELATED MICROTUBULE-BINDING"/>
    <property type="match status" value="1"/>
</dbReference>
<dbReference type="GO" id="GO:0005634">
    <property type="term" value="C:nucleus"/>
    <property type="evidence" value="ECO:0007669"/>
    <property type="project" value="TreeGrafter"/>
</dbReference>
<comment type="caution">
    <text evidence="6">The sequence shown here is derived from an EMBL/GenBank/DDBJ whole genome shotgun (WGS) entry which is preliminary data.</text>
</comment>
<dbReference type="Gene3D" id="3.10.20.90">
    <property type="entry name" value="Phosphatidylinositol 3-kinase Catalytic Subunit, Chain A, domain 1"/>
    <property type="match status" value="1"/>
</dbReference>
<dbReference type="SMART" id="SM01052">
    <property type="entry name" value="CAP_GLY"/>
    <property type="match status" value="1"/>
</dbReference>
<dbReference type="GO" id="GO:0005829">
    <property type="term" value="C:cytosol"/>
    <property type="evidence" value="ECO:0007669"/>
    <property type="project" value="UniProtKB-ARBA"/>
</dbReference>
<dbReference type="SUPFAM" id="SSF54236">
    <property type="entry name" value="Ubiquitin-like"/>
    <property type="match status" value="1"/>
</dbReference>
<dbReference type="GO" id="GO:0005938">
    <property type="term" value="C:cell cortex"/>
    <property type="evidence" value="ECO:0007669"/>
    <property type="project" value="TreeGrafter"/>
</dbReference>
<organism evidence="6 7">
    <name type="scientific">Ceratitis capitata</name>
    <name type="common">Mediterranean fruit fly</name>
    <name type="synonym">Tephritis capitata</name>
    <dbReference type="NCBI Taxonomy" id="7213"/>
    <lineage>
        <taxon>Eukaryota</taxon>
        <taxon>Metazoa</taxon>
        <taxon>Ecdysozoa</taxon>
        <taxon>Arthropoda</taxon>
        <taxon>Hexapoda</taxon>
        <taxon>Insecta</taxon>
        <taxon>Pterygota</taxon>
        <taxon>Neoptera</taxon>
        <taxon>Endopterygota</taxon>
        <taxon>Diptera</taxon>
        <taxon>Brachycera</taxon>
        <taxon>Muscomorpha</taxon>
        <taxon>Tephritoidea</taxon>
        <taxon>Tephritidae</taxon>
        <taxon>Ceratitis</taxon>
        <taxon>Ceratitis</taxon>
    </lineage>
</organism>
<dbReference type="FunFam" id="2.30.30.190:FF:000013">
    <property type="entry name" value="Tubulin-folding cofactor B"/>
    <property type="match status" value="1"/>
</dbReference>
<keyword evidence="2" id="KW-0963">Cytoplasm</keyword>
<dbReference type="AlphaFoldDB" id="A0A811V916"/>
<dbReference type="PROSITE" id="PS00845">
    <property type="entry name" value="CAP_GLY_1"/>
    <property type="match status" value="1"/>
</dbReference>
<dbReference type="PROSITE" id="PS50245">
    <property type="entry name" value="CAP_GLY_2"/>
    <property type="match status" value="1"/>
</dbReference>
<keyword evidence="7" id="KW-1185">Reference proteome</keyword>
<reference evidence="6" key="1">
    <citation type="submission" date="2020-11" db="EMBL/GenBank/DDBJ databases">
        <authorList>
            <person name="Whitehead M."/>
        </authorList>
    </citation>
    <scope>NUCLEOTIDE SEQUENCE</scope>
    <source>
        <strain evidence="6">EGII</strain>
    </source>
</reference>
<feature type="domain" description="CAP-Gly" evidence="5">
    <location>
        <begin position="188"/>
        <end position="230"/>
    </location>
</feature>
<dbReference type="OrthoDB" id="5295208at2759"/>
<keyword evidence="3" id="KW-0143">Chaperone</keyword>
<dbReference type="GO" id="GO:0043014">
    <property type="term" value="F:alpha-tubulin binding"/>
    <property type="evidence" value="ECO:0007669"/>
    <property type="project" value="InterPro"/>
</dbReference>
<dbReference type="Pfam" id="PF01302">
    <property type="entry name" value="CAP_GLY"/>
    <property type="match status" value="1"/>
</dbReference>
<dbReference type="InterPro" id="IPR045172">
    <property type="entry name" value="TBCB_Ubl"/>
</dbReference>
<dbReference type="Proteomes" id="UP000606786">
    <property type="component" value="Unassembled WGS sequence"/>
</dbReference>
<name>A0A811V916_CERCA</name>
<evidence type="ECO:0000256" key="4">
    <source>
        <dbReference type="ARBA" id="ARBA00025779"/>
    </source>
</evidence>
<accession>A0A811V916</accession>
<dbReference type="EMBL" id="CAJHJT010000056">
    <property type="protein sequence ID" value="CAD7012375.1"/>
    <property type="molecule type" value="Genomic_DNA"/>
</dbReference>
<evidence type="ECO:0000259" key="5">
    <source>
        <dbReference type="PROSITE" id="PS50245"/>
    </source>
</evidence>
<comment type="similarity">
    <text evidence="4">Belongs to the TBCB family.</text>
</comment>
<proteinExistence type="inferred from homology"/>
<gene>
    <name evidence="6" type="ORF">CCAP1982_LOCUS20469</name>
</gene>
<dbReference type="Pfam" id="PF14560">
    <property type="entry name" value="Ubiquitin_2"/>
    <property type="match status" value="1"/>
</dbReference>
<dbReference type="InterPro" id="IPR000626">
    <property type="entry name" value="Ubiquitin-like_dom"/>
</dbReference>
<dbReference type="InterPro" id="IPR000938">
    <property type="entry name" value="CAP-Gly_domain"/>
</dbReference>
<dbReference type="GO" id="GO:0007023">
    <property type="term" value="P:post-chaperonin tubulin folding pathway"/>
    <property type="evidence" value="ECO:0007669"/>
    <property type="project" value="InterPro"/>
</dbReference>
<dbReference type="InterPro" id="IPR029071">
    <property type="entry name" value="Ubiquitin-like_domsf"/>
</dbReference>
<dbReference type="CDD" id="cd01789">
    <property type="entry name" value="Ubl_TBCB"/>
    <property type="match status" value="1"/>
</dbReference>
<dbReference type="GO" id="GO:0007021">
    <property type="term" value="P:tubulin complex assembly"/>
    <property type="evidence" value="ECO:0007669"/>
    <property type="project" value="InterPro"/>
</dbReference>
<evidence type="ECO:0000256" key="2">
    <source>
        <dbReference type="ARBA" id="ARBA00022490"/>
    </source>
</evidence>
<dbReference type="GO" id="GO:0031122">
    <property type="term" value="P:cytoplasmic microtubule organization"/>
    <property type="evidence" value="ECO:0007669"/>
    <property type="project" value="TreeGrafter"/>
</dbReference>
<evidence type="ECO:0000256" key="1">
    <source>
        <dbReference type="ARBA" id="ARBA00004496"/>
    </source>
</evidence>
<evidence type="ECO:0000313" key="6">
    <source>
        <dbReference type="EMBL" id="CAD7012375.1"/>
    </source>
</evidence>
<dbReference type="SUPFAM" id="SSF74924">
    <property type="entry name" value="Cap-Gly domain"/>
    <property type="match status" value="1"/>
</dbReference>
<dbReference type="Gene3D" id="2.30.30.190">
    <property type="entry name" value="CAP Gly-rich-like domain"/>
    <property type="match status" value="1"/>
</dbReference>
<evidence type="ECO:0000256" key="3">
    <source>
        <dbReference type="ARBA" id="ARBA00023186"/>
    </source>
</evidence>
<protein>
    <submittedName>
        <fullName evidence="6">(Mediterranean fruit fly) hypothetical protein</fullName>
    </submittedName>
</protein>
<comment type="subcellular location">
    <subcellularLocation>
        <location evidence="1">Cytoplasm</location>
    </subcellularLocation>
</comment>
<dbReference type="GO" id="GO:0035371">
    <property type="term" value="C:microtubule plus-end"/>
    <property type="evidence" value="ECO:0007669"/>
    <property type="project" value="TreeGrafter"/>
</dbReference>
<dbReference type="PANTHER" id="PTHR18916:SF85">
    <property type="entry name" value="TUBULIN-FOLDING COFACTOR B"/>
    <property type="match status" value="1"/>
</dbReference>
<sequence>MYEHTIFEPTMEPLQINSGEDYVKVNISNSKNDSIALDLKFAKSLTVGQLKCKLEIITGGNAATMQLELYNGDRLVTKLQDDAILVGALPIETGMRIHVIDNFNWIVDVEKFELTDEQYETKQDTVRNFLKKNRMGKYNEEEARQKEEKLQKQKQLEQERAELCHIGGRCQVTVPGNPVRRGTVRYNGQIEGKKGIFIGVEYDEPLGKNNGSVDGKCYFSCAPNYGGFVPPTAVEVGDFPPEDTGLEVDEI</sequence>
<dbReference type="InterPro" id="IPR036859">
    <property type="entry name" value="CAP-Gly_dom_sf"/>
</dbReference>